<dbReference type="Proteomes" id="UP001217325">
    <property type="component" value="Unassembled WGS sequence"/>
</dbReference>
<dbReference type="EMBL" id="JARDXE010000010">
    <property type="protein sequence ID" value="MDE8646683.1"/>
    <property type="molecule type" value="Genomic_DNA"/>
</dbReference>
<evidence type="ECO:0000313" key="1">
    <source>
        <dbReference type="EMBL" id="MDE8646683.1"/>
    </source>
</evidence>
<gene>
    <name evidence="1" type="ORF">PXH69_17090</name>
</gene>
<evidence type="ECO:0000313" key="2">
    <source>
        <dbReference type="Proteomes" id="UP001217325"/>
    </source>
</evidence>
<proteinExistence type="predicted"/>
<accession>A0AAW6LHS9</accession>
<dbReference type="RefSeq" id="WP_125052414.1">
    <property type="nucleotide sequence ID" value="NZ_AP026691.1"/>
</dbReference>
<name>A0AAW6LHS9_RHOSG</name>
<protein>
    <submittedName>
        <fullName evidence="1">Uncharacterized protein</fullName>
    </submittedName>
</protein>
<reference evidence="1" key="1">
    <citation type="submission" date="2023-02" db="EMBL/GenBank/DDBJ databases">
        <title>A novel hydrolase synthesized by Rhodococcus erythropolis HQ is responsible for the detoxification of Zearalenone.</title>
        <authorList>
            <person name="Hu J."/>
            <person name="Xu J."/>
        </authorList>
    </citation>
    <scope>NUCLEOTIDE SEQUENCE</scope>
    <source>
        <strain evidence="1">HQ</strain>
    </source>
</reference>
<sequence>MNPPINHYRRRSVESILLGGALAALLLSGCTISSADPTTEGRQSSKMPTDSEQITTVIRSHLDTLSTTRPRCNENCRRVGASRGRYRADGRRVLN</sequence>
<dbReference type="AlphaFoldDB" id="A0AAW6LHS9"/>
<comment type="caution">
    <text evidence="1">The sequence shown here is derived from an EMBL/GenBank/DDBJ whole genome shotgun (WGS) entry which is preliminary data.</text>
</comment>
<organism evidence="1 2">
    <name type="scientific">Rhodococcus qingshengii</name>
    <dbReference type="NCBI Taxonomy" id="334542"/>
    <lineage>
        <taxon>Bacteria</taxon>
        <taxon>Bacillati</taxon>
        <taxon>Actinomycetota</taxon>
        <taxon>Actinomycetes</taxon>
        <taxon>Mycobacteriales</taxon>
        <taxon>Nocardiaceae</taxon>
        <taxon>Rhodococcus</taxon>
        <taxon>Rhodococcus erythropolis group</taxon>
    </lineage>
</organism>